<accession>A0A1K0IHR8</accession>
<dbReference type="AlphaFoldDB" id="A0A1K0IHR8"/>
<dbReference type="RefSeq" id="WP_340526487.1">
    <property type="nucleotide sequence ID" value="NZ_FMSH01000272.1"/>
</dbReference>
<sequence length="227" mass="24830">MSYIRAPFTDDQVQKLNENQVGLGGPVLRAFTCRNSADHRHGVEGGAPGILIATKYGWVCPHCNYKRNWAFAIMATRLTRPPTAIQSFVYTTPSIEKANLLLGQYERLAATERPGAAVMVTCIKNRIEEMSLPGFGAIELSEIPTDAVVGRSEGRNYRIVSGQSHLQAALRLTGRALVTDAVTHEQLHVHDIDGKLFAISSDAQAVLDSETLKAIEHAKADPRARRA</sequence>
<protein>
    <submittedName>
        <fullName evidence="1">Uncharacterized protein</fullName>
    </submittedName>
</protein>
<reference evidence="1" key="1">
    <citation type="submission" date="2016-09" db="EMBL/GenBank/DDBJ databases">
        <authorList>
            <person name="Capua I."/>
            <person name="De Benedictis P."/>
            <person name="Joannis T."/>
            <person name="Lombin L.H."/>
            <person name="Cattoli G."/>
        </authorList>
    </citation>
    <scope>NUCLEOTIDE SEQUENCE</scope>
    <source>
        <strain evidence="1">B9</strain>
    </source>
</reference>
<evidence type="ECO:0000313" key="1">
    <source>
        <dbReference type="EMBL" id="SCU76768.1"/>
    </source>
</evidence>
<dbReference type="EMBL" id="FMSH01000272">
    <property type="protein sequence ID" value="SCU76768.1"/>
    <property type="molecule type" value="Genomic_DNA"/>
</dbReference>
<proteinExistence type="predicted"/>
<name>A0A1K0IHR8_CUPNE</name>
<gene>
    <name evidence="1" type="ORF">CNECB9_3430032</name>
</gene>
<organism evidence="1">
    <name type="scientific">Cupriavidus necator</name>
    <name type="common">Alcaligenes eutrophus</name>
    <name type="synonym">Ralstonia eutropha</name>
    <dbReference type="NCBI Taxonomy" id="106590"/>
    <lineage>
        <taxon>Bacteria</taxon>
        <taxon>Pseudomonadati</taxon>
        <taxon>Pseudomonadota</taxon>
        <taxon>Betaproteobacteria</taxon>
        <taxon>Burkholderiales</taxon>
        <taxon>Burkholderiaceae</taxon>
        <taxon>Cupriavidus</taxon>
    </lineage>
</organism>